<dbReference type="OMA" id="ATCMCAG"/>
<evidence type="ECO:0000313" key="4">
    <source>
        <dbReference type="Proteomes" id="UP000235728"/>
    </source>
</evidence>
<reference evidence="3 4" key="1">
    <citation type="journal article" date="2016" name="Appl. Microbiol. Biotechnol.">
        <title>Characterization of T-DNA insertion mutants with decreased virulence in the entomopathogenic fungus Beauveria bassiana JEF-007.</title>
        <authorList>
            <person name="Kim S."/>
            <person name="Lee S.J."/>
            <person name="Nai Y.S."/>
            <person name="Yu J.S."/>
            <person name="Lee M.R."/>
            <person name="Yang Y.T."/>
            <person name="Kim J.S."/>
        </authorList>
    </citation>
    <scope>NUCLEOTIDE SEQUENCE [LARGE SCALE GENOMIC DNA]</scope>
    <source>
        <strain evidence="3 4">JEF-007</strain>
    </source>
</reference>
<feature type="region of interest" description="Disordered" evidence="1">
    <location>
        <begin position="129"/>
        <end position="170"/>
    </location>
</feature>
<evidence type="ECO:0008006" key="5">
    <source>
        <dbReference type="Google" id="ProtNLM"/>
    </source>
</evidence>
<dbReference type="EMBL" id="MRVG01000005">
    <property type="protein sequence ID" value="PMB69073.1"/>
    <property type="molecule type" value="Genomic_DNA"/>
</dbReference>
<feature type="compositionally biased region" description="Low complexity" evidence="1">
    <location>
        <begin position="151"/>
        <end position="163"/>
    </location>
</feature>
<dbReference type="AlphaFoldDB" id="A0A2N6NP72"/>
<evidence type="ECO:0000256" key="2">
    <source>
        <dbReference type="SAM" id="SignalP"/>
    </source>
</evidence>
<comment type="caution">
    <text evidence="3">The sequence shown here is derived from an EMBL/GenBank/DDBJ whole genome shotgun (WGS) entry which is preliminary data.</text>
</comment>
<protein>
    <recommendedName>
        <fullName evidence="5">Extracellular membrane protein CFEM domain-containing protein</fullName>
    </recommendedName>
</protein>
<dbReference type="Proteomes" id="UP000235728">
    <property type="component" value="Unassembled WGS sequence"/>
</dbReference>
<feature type="signal peptide" evidence="2">
    <location>
        <begin position="1"/>
        <end position="22"/>
    </location>
</feature>
<organism evidence="3 4">
    <name type="scientific">Beauveria bassiana</name>
    <name type="common">White muscardine disease fungus</name>
    <name type="synonym">Tritirachium shiotae</name>
    <dbReference type="NCBI Taxonomy" id="176275"/>
    <lineage>
        <taxon>Eukaryota</taxon>
        <taxon>Fungi</taxon>
        <taxon>Dikarya</taxon>
        <taxon>Ascomycota</taxon>
        <taxon>Pezizomycotina</taxon>
        <taxon>Sordariomycetes</taxon>
        <taxon>Hypocreomycetidae</taxon>
        <taxon>Hypocreales</taxon>
        <taxon>Cordycipitaceae</taxon>
        <taxon>Beauveria</taxon>
    </lineage>
</organism>
<keyword evidence="2" id="KW-0732">Signal</keyword>
<gene>
    <name evidence="3" type="ORF">BM221_005659</name>
</gene>
<evidence type="ECO:0000256" key="1">
    <source>
        <dbReference type="SAM" id="MobiDB-lite"/>
    </source>
</evidence>
<sequence length="198" mass="20182">MRPSSFLSLSFLLSSHFIATEAANPIFGSFVTPACEACLDAAFDSCPGDYKSRGYAECMCAGEGGLKATACAAQRCDHSIYEETNVVIALATYCVGIIKESCPGFKKFLPQSVYDRDCSSSTTATGTAQTAATTTATTTTTTTTNAGGLPSSSSASTTVESKSGTPSQTKSASLATAAAVPAWGIFAGLVGQAVQMAL</sequence>
<proteinExistence type="predicted"/>
<accession>A0A2N6NP72</accession>
<feature type="compositionally biased region" description="Low complexity" evidence="1">
    <location>
        <begin position="129"/>
        <end position="144"/>
    </location>
</feature>
<name>A0A2N6NP72_BEABA</name>
<feature type="chain" id="PRO_5014724100" description="Extracellular membrane protein CFEM domain-containing protein" evidence="2">
    <location>
        <begin position="23"/>
        <end position="198"/>
    </location>
</feature>
<evidence type="ECO:0000313" key="3">
    <source>
        <dbReference type="EMBL" id="PMB69073.1"/>
    </source>
</evidence>